<reference evidence="1 2" key="1">
    <citation type="submission" date="2020-08" db="EMBL/GenBank/DDBJ databases">
        <title>Genomic Encyclopedia of Type Strains, Phase III (KMG-III): the genomes of soil and plant-associated and newly described type strains.</title>
        <authorList>
            <person name="Whitman W."/>
        </authorList>
    </citation>
    <scope>NUCLEOTIDE SEQUENCE [LARGE SCALE GENOMIC DNA]</scope>
    <source>
        <strain evidence="1 2">CECT 8075</strain>
    </source>
</reference>
<accession>A0A7W5E2I8</accession>
<dbReference type="RefSeq" id="WP_184306371.1">
    <property type="nucleotide sequence ID" value="NZ_JACHXU010000014.1"/>
</dbReference>
<dbReference type="EMBL" id="JACHXU010000014">
    <property type="protein sequence ID" value="MBB3208127.1"/>
    <property type="molecule type" value="Genomic_DNA"/>
</dbReference>
<proteinExistence type="predicted"/>
<sequence length="46" mass="4955">MTAENCFVILCGGILGDNQSRFNGEYPPRVDAAYANVQACMTLADN</sequence>
<evidence type="ECO:0000313" key="1">
    <source>
        <dbReference type="EMBL" id="MBB3208127.1"/>
    </source>
</evidence>
<keyword evidence="2" id="KW-1185">Reference proteome</keyword>
<dbReference type="AlphaFoldDB" id="A0A7W5E2I8"/>
<protein>
    <submittedName>
        <fullName evidence="1">Uncharacterized protein</fullName>
    </submittedName>
</protein>
<name>A0A7W5E2I8_9BACT</name>
<gene>
    <name evidence="1" type="ORF">FHS27_003954</name>
</gene>
<dbReference type="Proteomes" id="UP000536179">
    <property type="component" value="Unassembled WGS sequence"/>
</dbReference>
<organism evidence="1 2">
    <name type="scientific">Aporhodopirellula rubra</name>
    <dbReference type="NCBI Taxonomy" id="980271"/>
    <lineage>
        <taxon>Bacteria</taxon>
        <taxon>Pseudomonadati</taxon>
        <taxon>Planctomycetota</taxon>
        <taxon>Planctomycetia</taxon>
        <taxon>Pirellulales</taxon>
        <taxon>Pirellulaceae</taxon>
        <taxon>Aporhodopirellula</taxon>
    </lineage>
</organism>
<evidence type="ECO:0000313" key="2">
    <source>
        <dbReference type="Proteomes" id="UP000536179"/>
    </source>
</evidence>
<comment type="caution">
    <text evidence="1">The sequence shown here is derived from an EMBL/GenBank/DDBJ whole genome shotgun (WGS) entry which is preliminary data.</text>
</comment>